<reference evidence="2" key="1">
    <citation type="submission" date="2018-02" db="EMBL/GenBank/DDBJ databases">
        <title>Rhizophora mucronata_Transcriptome.</title>
        <authorList>
            <person name="Meera S.P."/>
            <person name="Sreeshan A."/>
            <person name="Augustine A."/>
        </authorList>
    </citation>
    <scope>NUCLEOTIDE SEQUENCE</scope>
    <source>
        <tissue evidence="2">Leaf</tissue>
    </source>
</reference>
<feature type="compositionally biased region" description="Low complexity" evidence="1">
    <location>
        <begin position="11"/>
        <end position="30"/>
    </location>
</feature>
<name>A0A2P2QBU9_RHIMU</name>
<dbReference type="AlphaFoldDB" id="A0A2P2QBU9"/>
<accession>A0A2P2QBU9</accession>
<dbReference type="EMBL" id="GGEC01083987">
    <property type="protein sequence ID" value="MBX64471.1"/>
    <property type="molecule type" value="Transcribed_RNA"/>
</dbReference>
<proteinExistence type="predicted"/>
<evidence type="ECO:0000313" key="2">
    <source>
        <dbReference type="EMBL" id="MBX64471.1"/>
    </source>
</evidence>
<sequence length="30" mass="3206">MSINARKPGWSQASSSSALKLQSTLLTQLT</sequence>
<feature type="region of interest" description="Disordered" evidence="1">
    <location>
        <begin position="1"/>
        <end position="30"/>
    </location>
</feature>
<organism evidence="2">
    <name type="scientific">Rhizophora mucronata</name>
    <name type="common">Asiatic mangrove</name>
    <dbReference type="NCBI Taxonomy" id="61149"/>
    <lineage>
        <taxon>Eukaryota</taxon>
        <taxon>Viridiplantae</taxon>
        <taxon>Streptophyta</taxon>
        <taxon>Embryophyta</taxon>
        <taxon>Tracheophyta</taxon>
        <taxon>Spermatophyta</taxon>
        <taxon>Magnoliopsida</taxon>
        <taxon>eudicotyledons</taxon>
        <taxon>Gunneridae</taxon>
        <taxon>Pentapetalae</taxon>
        <taxon>rosids</taxon>
        <taxon>fabids</taxon>
        <taxon>Malpighiales</taxon>
        <taxon>Rhizophoraceae</taxon>
        <taxon>Rhizophora</taxon>
    </lineage>
</organism>
<protein>
    <submittedName>
        <fullName evidence="2">Uncharacterized protein</fullName>
    </submittedName>
</protein>
<evidence type="ECO:0000256" key="1">
    <source>
        <dbReference type="SAM" id="MobiDB-lite"/>
    </source>
</evidence>